<dbReference type="GO" id="GO:1904680">
    <property type="term" value="F:peptide transmembrane transporter activity"/>
    <property type="evidence" value="ECO:0007669"/>
    <property type="project" value="TreeGrafter"/>
</dbReference>
<dbReference type="Gene3D" id="3.40.190.10">
    <property type="entry name" value="Periplasmic binding protein-like II"/>
    <property type="match status" value="1"/>
</dbReference>
<dbReference type="AlphaFoldDB" id="A0A8T1APK2"/>
<dbReference type="InterPro" id="IPR005493">
    <property type="entry name" value="RraA/RraA-like"/>
</dbReference>
<dbReference type="InterPro" id="IPR039424">
    <property type="entry name" value="SBP_5"/>
</dbReference>
<dbReference type="Pfam" id="PF00496">
    <property type="entry name" value="SBP_bac_5"/>
    <property type="match status" value="1"/>
</dbReference>
<comment type="similarity">
    <text evidence="1">Belongs to the bacterial solute-binding protein 5 family.</text>
</comment>
<name>A0A8T1APK2_9STRA</name>
<dbReference type="Gene3D" id="3.50.30.40">
    <property type="entry name" value="Ribonuclease E inhibitor RraA/RraA-like"/>
    <property type="match status" value="1"/>
</dbReference>
<keyword evidence="4" id="KW-0479">Metal-binding</keyword>
<evidence type="ECO:0000313" key="6">
    <source>
        <dbReference type="EMBL" id="KAG2883807.1"/>
    </source>
</evidence>
<evidence type="ECO:0000256" key="1">
    <source>
        <dbReference type="ARBA" id="ARBA00005695"/>
    </source>
</evidence>
<evidence type="ECO:0000256" key="2">
    <source>
        <dbReference type="ARBA" id="ARBA00022448"/>
    </source>
</evidence>
<comment type="cofactor">
    <cofactor evidence="4">
        <name>Mg(2+)</name>
        <dbReference type="ChEBI" id="CHEBI:18420"/>
    </cofactor>
</comment>
<dbReference type="GO" id="GO:0015833">
    <property type="term" value="P:peptide transport"/>
    <property type="evidence" value="ECO:0007669"/>
    <property type="project" value="TreeGrafter"/>
</dbReference>
<protein>
    <recommendedName>
        <fullName evidence="5">Solute-binding protein family 5 domain-containing protein</fullName>
    </recommendedName>
</protein>
<sequence>MTDFGFLNGLQPLFRPIRLLGNAVTVRIPHLDASAIRHAFEIAQPNDIIVVDMSGDDQRACWGEFVTYAALDKKIAGAIISGCVTDVRPITELRFPIYSKGISALTTRSLQLEGEVNTPVSVSGVSIQPGDLIVGDDDGVFVINPRYAKEIGVIARDKQRKEEQRRQELGGVLIALSLFAVGCGNGADSNTNSNSSASNSSGSAANASLKGLTIALTGDAIGFDPQNSTDSISSLISYQIYDRLVTFNDKLEIVPQLAESWETSDDGKTWTFQLRQGVTFQDGTPFNAEAVKTNFDRLINPDKKLSQYATLGQFIESVTATSDSEVVFQLREPQGAFLNNIAVTSGSIISPKSIQENEEGIAKEPVGTGPFKLKSWSSGNEVVLEANEQYWGGTPDVSGITFKTVTENAARVIMLESEEADIIDKVPATDIERLSNDSNFTVNTRSTNRVGYIGINTKQAPFDDVKVRNALNLAIDRETLVKKLYEGRVEVATSFISKNSFGYADVGAYAYDVEAAKKLLQEAGVAEGTPLRIILAANTVQDRPAAEFVQNSLQQLGFKAELQVLELASYLDALKNPDSYDLFVRGASSVTGDGDALLRDSFLSTSKSNYAFYNNPKVDELILAGGQALDKEERQTAYNEALQLIKADAPWIPLYEDSVQVGYSSKVEGITFLPSLLWDLRGVKFK</sequence>
<dbReference type="PANTHER" id="PTHR30290">
    <property type="entry name" value="PERIPLASMIC BINDING COMPONENT OF ABC TRANSPORTER"/>
    <property type="match status" value="1"/>
</dbReference>
<gene>
    <name evidence="6" type="ORF">PC117_g25942</name>
</gene>
<evidence type="ECO:0000256" key="3">
    <source>
        <dbReference type="ARBA" id="ARBA00022729"/>
    </source>
</evidence>
<dbReference type="InterPro" id="IPR000914">
    <property type="entry name" value="SBP_5_dom"/>
</dbReference>
<dbReference type="SUPFAM" id="SSF89562">
    <property type="entry name" value="RraA-like"/>
    <property type="match status" value="1"/>
</dbReference>
<evidence type="ECO:0000259" key="5">
    <source>
        <dbReference type="Pfam" id="PF00496"/>
    </source>
</evidence>
<dbReference type="Gene3D" id="3.10.105.10">
    <property type="entry name" value="Dipeptide-binding Protein, Domain 3"/>
    <property type="match status" value="1"/>
</dbReference>
<dbReference type="PANTHER" id="PTHR30290:SF9">
    <property type="entry name" value="OLIGOPEPTIDE-BINDING PROTEIN APPA"/>
    <property type="match status" value="1"/>
</dbReference>
<keyword evidence="3" id="KW-0732">Signal</keyword>
<evidence type="ECO:0000313" key="7">
    <source>
        <dbReference type="Proteomes" id="UP000736787"/>
    </source>
</evidence>
<comment type="caution">
    <text evidence="6">The sequence shown here is derived from an EMBL/GenBank/DDBJ whole genome shotgun (WGS) entry which is preliminary data.</text>
</comment>
<organism evidence="6 7">
    <name type="scientific">Phytophthora cactorum</name>
    <dbReference type="NCBI Taxonomy" id="29920"/>
    <lineage>
        <taxon>Eukaryota</taxon>
        <taxon>Sar</taxon>
        <taxon>Stramenopiles</taxon>
        <taxon>Oomycota</taxon>
        <taxon>Peronosporomycetes</taxon>
        <taxon>Peronosporales</taxon>
        <taxon>Peronosporaceae</taxon>
        <taxon>Phytophthora</taxon>
    </lineage>
</organism>
<dbReference type="Pfam" id="PF03737">
    <property type="entry name" value="RraA-like"/>
    <property type="match status" value="1"/>
</dbReference>
<dbReference type="InterPro" id="IPR036704">
    <property type="entry name" value="RraA/RraA-like_sf"/>
</dbReference>
<dbReference type="Gene3D" id="3.90.76.10">
    <property type="entry name" value="Dipeptide-binding Protein, Domain 1"/>
    <property type="match status" value="1"/>
</dbReference>
<keyword evidence="4" id="KW-0460">Magnesium</keyword>
<feature type="domain" description="Solute-binding protein family 5" evidence="5">
    <location>
        <begin position="252"/>
        <end position="608"/>
    </location>
</feature>
<evidence type="ECO:0000256" key="4">
    <source>
        <dbReference type="PIRSR" id="PIRSR605493-1"/>
    </source>
</evidence>
<dbReference type="GO" id="GO:0046872">
    <property type="term" value="F:metal ion binding"/>
    <property type="evidence" value="ECO:0007669"/>
    <property type="project" value="UniProtKB-KW"/>
</dbReference>
<accession>A0A8T1APK2</accession>
<dbReference type="SUPFAM" id="SSF53850">
    <property type="entry name" value="Periplasmic binding protein-like II"/>
    <property type="match status" value="1"/>
</dbReference>
<dbReference type="Proteomes" id="UP000736787">
    <property type="component" value="Unassembled WGS sequence"/>
</dbReference>
<keyword evidence="2" id="KW-0813">Transport</keyword>
<dbReference type="EMBL" id="RCMK01002187">
    <property type="protein sequence ID" value="KAG2883807.1"/>
    <property type="molecule type" value="Genomic_DNA"/>
</dbReference>
<feature type="binding site" evidence="4">
    <location>
        <position position="86"/>
    </location>
    <ligand>
        <name>Mg(2+)</name>
        <dbReference type="ChEBI" id="CHEBI:18420"/>
    </ligand>
</feature>
<dbReference type="CDD" id="cd16841">
    <property type="entry name" value="RraA_family"/>
    <property type="match status" value="1"/>
</dbReference>
<feature type="binding site" evidence="4">
    <location>
        <begin position="63"/>
        <end position="66"/>
    </location>
    <ligand>
        <name>substrate</name>
    </ligand>
</feature>
<proteinExistence type="inferred from homology"/>
<reference evidence="6" key="1">
    <citation type="submission" date="2018-10" db="EMBL/GenBank/DDBJ databases">
        <title>Effector identification in a new, highly contiguous assembly of the strawberry crown rot pathogen Phytophthora cactorum.</title>
        <authorList>
            <person name="Armitage A.D."/>
            <person name="Nellist C.F."/>
            <person name="Bates H."/>
            <person name="Vickerstaff R.J."/>
            <person name="Harrison R.J."/>
        </authorList>
    </citation>
    <scope>NUCLEOTIDE SEQUENCE</scope>
    <source>
        <strain evidence="6">4040</strain>
    </source>
</reference>